<keyword evidence="1" id="KW-1133">Transmembrane helix</keyword>
<reference evidence="3" key="1">
    <citation type="submission" date="2018-01" db="EMBL/GenBank/DDBJ databases">
        <title>An insight into the sialome of Amazonian anophelines.</title>
        <authorList>
            <person name="Ribeiro J.M."/>
            <person name="Scarpassa V."/>
            <person name="Calvo E."/>
        </authorList>
    </citation>
    <scope>NUCLEOTIDE SEQUENCE</scope>
    <source>
        <tissue evidence="3">Salivary glands</tissue>
    </source>
</reference>
<proteinExistence type="predicted"/>
<keyword evidence="1" id="KW-0472">Membrane</keyword>
<protein>
    <submittedName>
        <fullName evidence="3">Putative secreted peptide</fullName>
    </submittedName>
</protein>
<evidence type="ECO:0000313" key="3">
    <source>
        <dbReference type="EMBL" id="MBW31616.1"/>
    </source>
</evidence>
<feature type="signal peptide" evidence="2">
    <location>
        <begin position="1"/>
        <end position="16"/>
    </location>
</feature>
<feature type="chain" id="PRO_5014863038" evidence="2">
    <location>
        <begin position="17"/>
        <end position="180"/>
    </location>
</feature>
<dbReference type="AlphaFoldDB" id="A0A2M3ZSS7"/>
<keyword evidence="1" id="KW-0812">Transmembrane</keyword>
<sequence length="180" mass="18729">MLVCFWACWPPPPAAAAAALLLPGPLPDARLDFQPQFFHFREDSFFFGSDRGLPVFSGSGLSCEEAVAITGKPDPAPTLVTASIPPDPFVVSASIMASLFIISCCVVCSAFTNSTSRSSGNFFVLKDAFVIIDFDTVTVVVAGVSATLIPIGPSLGCPDGFACSELRIALVTSITSGSIS</sequence>
<dbReference type="EMBL" id="GGFM01010865">
    <property type="protein sequence ID" value="MBW31616.1"/>
    <property type="molecule type" value="Transcribed_RNA"/>
</dbReference>
<feature type="transmembrane region" description="Helical" evidence="1">
    <location>
        <begin position="89"/>
        <end position="111"/>
    </location>
</feature>
<accession>A0A2M3ZSS7</accession>
<evidence type="ECO:0000256" key="1">
    <source>
        <dbReference type="SAM" id="Phobius"/>
    </source>
</evidence>
<organism evidence="3">
    <name type="scientific">Anopheles braziliensis</name>
    <dbReference type="NCBI Taxonomy" id="58242"/>
    <lineage>
        <taxon>Eukaryota</taxon>
        <taxon>Metazoa</taxon>
        <taxon>Ecdysozoa</taxon>
        <taxon>Arthropoda</taxon>
        <taxon>Hexapoda</taxon>
        <taxon>Insecta</taxon>
        <taxon>Pterygota</taxon>
        <taxon>Neoptera</taxon>
        <taxon>Endopterygota</taxon>
        <taxon>Diptera</taxon>
        <taxon>Nematocera</taxon>
        <taxon>Culicoidea</taxon>
        <taxon>Culicidae</taxon>
        <taxon>Anophelinae</taxon>
        <taxon>Anopheles</taxon>
    </lineage>
</organism>
<evidence type="ECO:0000256" key="2">
    <source>
        <dbReference type="SAM" id="SignalP"/>
    </source>
</evidence>
<keyword evidence="2" id="KW-0732">Signal</keyword>
<name>A0A2M3ZSS7_9DIPT</name>